<dbReference type="Proteomes" id="UP000029981">
    <property type="component" value="Chromosome 2"/>
</dbReference>
<evidence type="ECO:0000313" key="2">
    <source>
        <dbReference type="Proteomes" id="UP000029981"/>
    </source>
</evidence>
<protein>
    <submittedName>
        <fullName evidence="1">Uncharacterized protein</fullName>
    </submittedName>
</protein>
<gene>
    <name evidence="1" type="ORF">Csa_2G150530</name>
</gene>
<evidence type="ECO:0000313" key="1">
    <source>
        <dbReference type="EMBL" id="KGN61511.1"/>
    </source>
</evidence>
<dbReference type="Gramene" id="KGN61511">
    <property type="protein sequence ID" value="KGN61511"/>
    <property type="gene ID" value="Csa_2G150530"/>
</dbReference>
<proteinExistence type="predicted"/>
<reference evidence="1 2" key="2">
    <citation type="journal article" date="2009" name="PLoS ONE">
        <title>An integrated genetic and cytogenetic map of the cucumber genome.</title>
        <authorList>
            <person name="Ren Y."/>
            <person name="Zhang Z."/>
            <person name="Liu J."/>
            <person name="Staub J.E."/>
            <person name="Han Y."/>
            <person name="Cheng Z."/>
            <person name="Li X."/>
            <person name="Lu J."/>
            <person name="Miao H."/>
            <person name="Kang H."/>
            <person name="Xie B."/>
            <person name="Gu X."/>
            <person name="Wang X."/>
            <person name="Du Y."/>
            <person name="Jin W."/>
            <person name="Huang S."/>
        </authorList>
    </citation>
    <scope>NUCLEOTIDE SEQUENCE [LARGE SCALE GENOMIC DNA]</scope>
    <source>
        <strain evidence="2">cv. 9930</strain>
    </source>
</reference>
<sequence>MWCHKTGPKDYPLGGAARLEGKGLKRSAKNKRRAWSKPSILCIFLLRGRRVENHPFDLSQKLEAHLCPKPLKLFI</sequence>
<reference evidence="1 2" key="4">
    <citation type="journal article" date="2011" name="BMC Genomics">
        <title>RNA-Seq improves annotation of protein-coding genes in the cucumber genome.</title>
        <authorList>
            <person name="Li Z."/>
            <person name="Zhang Z."/>
            <person name="Yan P."/>
            <person name="Huang S."/>
            <person name="Fei Z."/>
            <person name="Lin K."/>
        </authorList>
    </citation>
    <scope>NUCLEOTIDE SEQUENCE [LARGE SCALE GENOMIC DNA]</scope>
    <source>
        <strain evidence="2">cv. 9930</strain>
    </source>
</reference>
<reference evidence="1 2" key="3">
    <citation type="journal article" date="2010" name="BMC Genomics">
        <title>Transcriptome sequencing and comparative analysis of cucumber flowers with different sex types.</title>
        <authorList>
            <person name="Guo S."/>
            <person name="Zheng Y."/>
            <person name="Joung J.G."/>
            <person name="Liu S."/>
            <person name="Zhang Z."/>
            <person name="Crasta O.R."/>
            <person name="Sobral B.W."/>
            <person name="Xu Y."/>
            <person name="Huang S."/>
            <person name="Fei Z."/>
        </authorList>
    </citation>
    <scope>NUCLEOTIDE SEQUENCE [LARGE SCALE GENOMIC DNA]</scope>
    <source>
        <strain evidence="2">cv. 9930</strain>
    </source>
</reference>
<dbReference type="EMBL" id="CM002923">
    <property type="protein sequence ID" value="KGN61511.1"/>
    <property type="molecule type" value="Genomic_DNA"/>
</dbReference>
<keyword evidence="2" id="KW-1185">Reference proteome</keyword>
<organism evidence="1 2">
    <name type="scientific">Cucumis sativus</name>
    <name type="common">Cucumber</name>
    <dbReference type="NCBI Taxonomy" id="3659"/>
    <lineage>
        <taxon>Eukaryota</taxon>
        <taxon>Viridiplantae</taxon>
        <taxon>Streptophyta</taxon>
        <taxon>Embryophyta</taxon>
        <taxon>Tracheophyta</taxon>
        <taxon>Spermatophyta</taxon>
        <taxon>Magnoliopsida</taxon>
        <taxon>eudicotyledons</taxon>
        <taxon>Gunneridae</taxon>
        <taxon>Pentapetalae</taxon>
        <taxon>rosids</taxon>
        <taxon>fabids</taxon>
        <taxon>Cucurbitales</taxon>
        <taxon>Cucurbitaceae</taxon>
        <taxon>Benincaseae</taxon>
        <taxon>Cucumis</taxon>
    </lineage>
</organism>
<dbReference type="AlphaFoldDB" id="A0A0A0LNI1"/>
<reference evidence="1 2" key="1">
    <citation type="journal article" date="2009" name="Nat. Genet.">
        <title>The genome of the cucumber, Cucumis sativus L.</title>
        <authorList>
            <person name="Huang S."/>
            <person name="Li R."/>
            <person name="Zhang Z."/>
            <person name="Li L."/>
            <person name="Gu X."/>
            <person name="Fan W."/>
            <person name="Lucas W.J."/>
            <person name="Wang X."/>
            <person name="Xie B."/>
            <person name="Ni P."/>
            <person name="Ren Y."/>
            <person name="Zhu H."/>
            <person name="Li J."/>
            <person name="Lin K."/>
            <person name="Jin W."/>
            <person name="Fei Z."/>
            <person name="Li G."/>
            <person name="Staub J."/>
            <person name="Kilian A."/>
            <person name="van der Vossen E.A."/>
            <person name="Wu Y."/>
            <person name="Guo J."/>
            <person name="He J."/>
            <person name="Jia Z."/>
            <person name="Ren Y."/>
            <person name="Tian G."/>
            <person name="Lu Y."/>
            <person name="Ruan J."/>
            <person name="Qian W."/>
            <person name="Wang M."/>
            <person name="Huang Q."/>
            <person name="Li B."/>
            <person name="Xuan Z."/>
            <person name="Cao J."/>
            <person name="Asan"/>
            <person name="Wu Z."/>
            <person name="Zhang J."/>
            <person name="Cai Q."/>
            <person name="Bai Y."/>
            <person name="Zhao B."/>
            <person name="Han Y."/>
            <person name="Li Y."/>
            <person name="Li X."/>
            <person name="Wang S."/>
            <person name="Shi Q."/>
            <person name="Liu S."/>
            <person name="Cho W.K."/>
            <person name="Kim J.Y."/>
            <person name="Xu Y."/>
            <person name="Heller-Uszynska K."/>
            <person name="Miao H."/>
            <person name="Cheng Z."/>
            <person name="Zhang S."/>
            <person name="Wu J."/>
            <person name="Yang Y."/>
            <person name="Kang H."/>
            <person name="Li M."/>
            <person name="Liang H."/>
            <person name="Ren X."/>
            <person name="Shi Z."/>
            <person name="Wen M."/>
            <person name="Jian M."/>
            <person name="Yang H."/>
            <person name="Zhang G."/>
            <person name="Yang Z."/>
            <person name="Chen R."/>
            <person name="Liu S."/>
            <person name="Li J."/>
            <person name="Ma L."/>
            <person name="Liu H."/>
            <person name="Zhou Y."/>
            <person name="Zhao J."/>
            <person name="Fang X."/>
            <person name="Li G."/>
            <person name="Fang L."/>
            <person name="Li Y."/>
            <person name="Liu D."/>
            <person name="Zheng H."/>
            <person name="Zhang Y."/>
            <person name="Qin N."/>
            <person name="Li Z."/>
            <person name="Yang G."/>
            <person name="Yang S."/>
            <person name="Bolund L."/>
            <person name="Kristiansen K."/>
            <person name="Zheng H."/>
            <person name="Li S."/>
            <person name="Zhang X."/>
            <person name="Yang H."/>
            <person name="Wang J."/>
            <person name="Sun R."/>
            <person name="Zhang B."/>
            <person name="Jiang S."/>
            <person name="Wang J."/>
            <person name="Du Y."/>
            <person name="Li S."/>
        </authorList>
    </citation>
    <scope>NUCLEOTIDE SEQUENCE [LARGE SCALE GENOMIC DNA]</scope>
    <source>
        <strain evidence="2">cv. 9930</strain>
    </source>
</reference>
<name>A0A0A0LNI1_CUCSA</name>
<accession>A0A0A0LNI1</accession>